<comment type="caution">
    <text evidence="7">The sequence shown here is derived from an EMBL/GenBank/DDBJ whole genome shotgun (WGS) entry which is preliminary data.</text>
</comment>
<dbReference type="GO" id="GO:0000981">
    <property type="term" value="F:DNA-binding transcription factor activity, RNA polymerase II-specific"/>
    <property type="evidence" value="ECO:0007669"/>
    <property type="project" value="TreeGrafter"/>
</dbReference>
<dbReference type="PROSITE" id="PS50252">
    <property type="entry name" value="TBOX_3"/>
    <property type="match status" value="1"/>
</dbReference>
<feature type="region of interest" description="Disordered" evidence="5">
    <location>
        <begin position="40"/>
        <end position="76"/>
    </location>
</feature>
<feature type="region of interest" description="Disordered" evidence="5">
    <location>
        <begin position="208"/>
        <end position="228"/>
    </location>
</feature>
<dbReference type="SMART" id="SM00425">
    <property type="entry name" value="TBOX"/>
    <property type="match status" value="1"/>
</dbReference>
<organism evidence="7 8">
    <name type="scientific">Diversispora eburnea</name>
    <dbReference type="NCBI Taxonomy" id="1213867"/>
    <lineage>
        <taxon>Eukaryota</taxon>
        <taxon>Fungi</taxon>
        <taxon>Fungi incertae sedis</taxon>
        <taxon>Mucoromycota</taxon>
        <taxon>Glomeromycotina</taxon>
        <taxon>Glomeromycetes</taxon>
        <taxon>Diversisporales</taxon>
        <taxon>Diversisporaceae</taxon>
        <taxon>Diversispora</taxon>
    </lineage>
</organism>
<protein>
    <submittedName>
        <fullName evidence="7">2911_t:CDS:1</fullName>
    </submittedName>
</protein>
<feature type="compositionally biased region" description="Low complexity" evidence="5">
    <location>
        <begin position="57"/>
        <end position="76"/>
    </location>
</feature>
<evidence type="ECO:0000259" key="6">
    <source>
        <dbReference type="PROSITE" id="PS50252"/>
    </source>
</evidence>
<dbReference type="GO" id="GO:0001708">
    <property type="term" value="P:cell fate specification"/>
    <property type="evidence" value="ECO:0007669"/>
    <property type="project" value="TreeGrafter"/>
</dbReference>
<feature type="compositionally biased region" description="Polar residues" evidence="5">
    <location>
        <begin position="259"/>
        <end position="270"/>
    </location>
</feature>
<name>A0A9N9F013_9GLOM</name>
<dbReference type="GO" id="GO:0000785">
    <property type="term" value="C:chromatin"/>
    <property type="evidence" value="ECO:0007669"/>
    <property type="project" value="TreeGrafter"/>
</dbReference>
<dbReference type="InterPro" id="IPR036960">
    <property type="entry name" value="T-box_sf"/>
</dbReference>
<dbReference type="PANTHER" id="PTHR11267">
    <property type="entry name" value="T-BOX PROTEIN-RELATED"/>
    <property type="match status" value="1"/>
</dbReference>
<dbReference type="EMBL" id="CAJVPK010000355">
    <property type="protein sequence ID" value="CAG8498989.1"/>
    <property type="molecule type" value="Genomic_DNA"/>
</dbReference>
<dbReference type="GO" id="GO:0005634">
    <property type="term" value="C:nucleus"/>
    <property type="evidence" value="ECO:0007669"/>
    <property type="project" value="InterPro"/>
</dbReference>
<keyword evidence="2" id="KW-0238">DNA-binding</keyword>
<dbReference type="InterPro" id="IPR046360">
    <property type="entry name" value="T-box_DNA-bd"/>
</dbReference>
<dbReference type="Pfam" id="PF00907">
    <property type="entry name" value="T-box"/>
    <property type="match status" value="1"/>
</dbReference>
<dbReference type="SUPFAM" id="SSF49417">
    <property type="entry name" value="p53-like transcription factors"/>
    <property type="match status" value="1"/>
</dbReference>
<evidence type="ECO:0000256" key="4">
    <source>
        <dbReference type="ARBA" id="ARBA00023242"/>
    </source>
</evidence>
<dbReference type="PANTHER" id="PTHR11267:SF181">
    <property type="entry name" value="OPTOMOTOR-BLIND PROTEIN"/>
    <property type="match status" value="1"/>
</dbReference>
<dbReference type="Proteomes" id="UP000789706">
    <property type="component" value="Unassembled WGS sequence"/>
</dbReference>
<evidence type="ECO:0000256" key="2">
    <source>
        <dbReference type="ARBA" id="ARBA00023125"/>
    </source>
</evidence>
<keyword evidence="4" id="KW-0539">Nucleus</keyword>
<keyword evidence="3" id="KW-0804">Transcription</keyword>
<keyword evidence="8" id="KW-1185">Reference proteome</keyword>
<evidence type="ECO:0000313" key="8">
    <source>
        <dbReference type="Proteomes" id="UP000789706"/>
    </source>
</evidence>
<feature type="region of interest" description="Disordered" evidence="5">
    <location>
        <begin position="240"/>
        <end position="270"/>
    </location>
</feature>
<dbReference type="OrthoDB" id="7442607at2759"/>
<evidence type="ECO:0000313" key="7">
    <source>
        <dbReference type="EMBL" id="CAG8498989.1"/>
    </source>
</evidence>
<feature type="domain" description="T-box" evidence="6">
    <location>
        <begin position="82"/>
        <end position="217"/>
    </location>
</feature>
<dbReference type="AlphaFoldDB" id="A0A9N9F013"/>
<reference evidence="7" key="1">
    <citation type="submission" date="2021-06" db="EMBL/GenBank/DDBJ databases">
        <authorList>
            <person name="Kallberg Y."/>
            <person name="Tangrot J."/>
            <person name="Rosling A."/>
        </authorList>
    </citation>
    <scope>NUCLEOTIDE SEQUENCE</scope>
    <source>
        <strain evidence="7">AZ414A</strain>
    </source>
</reference>
<evidence type="ECO:0000256" key="5">
    <source>
        <dbReference type="SAM" id="MobiDB-lite"/>
    </source>
</evidence>
<gene>
    <name evidence="7" type="ORF">DEBURN_LOCUS4575</name>
</gene>
<evidence type="ECO:0000256" key="3">
    <source>
        <dbReference type="ARBA" id="ARBA00023163"/>
    </source>
</evidence>
<dbReference type="Gene3D" id="2.60.40.820">
    <property type="entry name" value="Transcription factor, T-box"/>
    <property type="match status" value="2"/>
</dbReference>
<proteinExistence type="predicted"/>
<accession>A0A9N9F013</accession>
<dbReference type="InterPro" id="IPR001699">
    <property type="entry name" value="TF_T-box"/>
</dbReference>
<dbReference type="GO" id="GO:0045893">
    <property type="term" value="P:positive regulation of DNA-templated transcription"/>
    <property type="evidence" value="ECO:0007669"/>
    <property type="project" value="InterPro"/>
</dbReference>
<dbReference type="GO" id="GO:0000978">
    <property type="term" value="F:RNA polymerase II cis-regulatory region sequence-specific DNA binding"/>
    <property type="evidence" value="ECO:0007669"/>
    <property type="project" value="InterPro"/>
</dbReference>
<dbReference type="InterPro" id="IPR008967">
    <property type="entry name" value="p53-like_TF_DNA-bd_sf"/>
</dbReference>
<keyword evidence="1" id="KW-0805">Transcription regulation</keyword>
<feature type="compositionally biased region" description="Low complexity" evidence="5">
    <location>
        <begin position="240"/>
        <end position="253"/>
    </location>
</feature>
<feature type="region of interest" description="Disordered" evidence="5">
    <location>
        <begin position="282"/>
        <end position="315"/>
    </location>
</feature>
<evidence type="ECO:0000256" key="1">
    <source>
        <dbReference type="ARBA" id="ARBA00023015"/>
    </source>
</evidence>
<feature type="compositionally biased region" description="Low complexity" evidence="5">
    <location>
        <begin position="284"/>
        <end position="315"/>
    </location>
</feature>
<sequence length="435" mass="50345">MISKIRIVVNNENNDDNVDQGIEIDAFTTTIVTAISKDNKDKHYPSRLDSPFVLSSNQQHNNHQQNNHHQPNNQQKNNQLLLDNTDLWTQFYRANNEMIITKSGRCIFPLLRFKPENLDSSSRYTFILDFILVSPNRFRFKKGAYWTRFGVFFPKIKLTNRPRHNLAVLKMIKHSTTTFENDEESFFTFKETTFIAVTHYQNETVNTLKKNNNPHAKDKNYSRNGSNIIDGVDDDDELLLTCSSSSSDESNSENFFQDELNSNESSESTIQEEFSNLSFNYFTNRSSSENPNNNNSSSNNSSNRPSSNNSDINNINNNNLINNNINNTWWKRSFGDSSTKSKKRILPTDEFHLRQTTINQFGEILPNPNMSTSIPASISIVTPINRNTIITPCDDSRSHENRKLREFIRERYGLEAEKEADVYFNFKQSKHGKEQ</sequence>